<keyword evidence="6 12" id="KW-0418">Kinase</keyword>
<evidence type="ECO:0000256" key="8">
    <source>
        <dbReference type="ARBA" id="ARBA00023012"/>
    </source>
</evidence>
<organism evidence="12 13">
    <name type="scientific">Postechiella marina</name>
    <dbReference type="NCBI Taxonomy" id="943941"/>
    <lineage>
        <taxon>Bacteria</taxon>
        <taxon>Pseudomonadati</taxon>
        <taxon>Bacteroidota</taxon>
        <taxon>Flavobacteriia</taxon>
        <taxon>Flavobacteriales</taxon>
        <taxon>Flavobacteriaceae</taxon>
        <taxon>Postechiella</taxon>
    </lineage>
</organism>
<dbReference type="GO" id="GO:0016301">
    <property type="term" value="F:kinase activity"/>
    <property type="evidence" value="ECO:0007669"/>
    <property type="project" value="UniProtKB-KW"/>
</dbReference>
<evidence type="ECO:0000256" key="1">
    <source>
        <dbReference type="ARBA" id="ARBA00000085"/>
    </source>
</evidence>
<dbReference type="RefSeq" id="WP_344786814.1">
    <property type="nucleotide sequence ID" value="NZ_BAABCA010000002.1"/>
</dbReference>
<dbReference type="InterPro" id="IPR011712">
    <property type="entry name" value="Sig_transdc_His_kin_sub3_dim/P"/>
</dbReference>
<gene>
    <name evidence="12" type="ORF">GCM10022291_08200</name>
</gene>
<feature type="domain" description="Histidine kinase" evidence="11">
    <location>
        <begin position="507"/>
        <end position="597"/>
    </location>
</feature>
<keyword evidence="9" id="KW-0802">TPR repeat</keyword>
<comment type="caution">
    <text evidence="12">The sequence shown here is derived from an EMBL/GenBank/DDBJ whole genome shotgun (WGS) entry which is preliminary data.</text>
</comment>
<dbReference type="PROSITE" id="PS50109">
    <property type="entry name" value="HIS_KIN"/>
    <property type="match status" value="1"/>
</dbReference>
<dbReference type="Gene3D" id="1.25.40.10">
    <property type="entry name" value="Tetratricopeptide repeat domain"/>
    <property type="match status" value="2"/>
</dbReference>
<dbReference type="EMBL" id="BAABCA010000002">
    <property type="protein sequence ID" value="GAA4232761.1"/>
    <property type="molecule type" value="Genomic_DNA"/>
</dbReference>
<dbReference type="CDD" id="cd16917">
    <property type="entry name" value="HATPase_UhpB-NarQ-NarX-like"/>
    <property type="match status" value="1"/>
</dbReference>
<dbReference type="Gene3D" id="1.20.5.1930">
    <property type="match status" value="1"/>
</dbReference>
<dbReference type="PROSITE" id="PS50005">
    <property type="entry name" value="TPR"/>
    <property type="match status" value="1"/>
</dbReference>
<dbReference type="InterPro" id="IPR005467">
    <property type="entry name" value="His_kinase_dom"/>
</dbReference>
<dbReference type="PANTHER" id="PTHR24421:SF10">
    <property type="entry name" value="NITRATE_NITRITE SENSOR PROTEIN NARQ"/>
    <property type="match status" value="1"/>
</dbReference>
<keyword evidence="10" id="KW-0812">Transmembrane</keyword>
<proteinExistence type="predicted"/>
<evidence type="ECO:0000256" key="10">
    <source>
        <dbReference type="SAM" id="Phobius"/>
    </source>
</evidence>
<dbReference type="SMART" id="SM00028">
    <property type="entry name" value="TPR"/>
    <property type="match status" value="5"/>
</dbReference>
<dbReference type="SMART" id="SM00387">
    <property type="entry name" value="HATPase_c"/>
    <property type="match status" value="1"/>
</dbReference>
<keyword evidence="10" id="KW-0472">Membrane</keyword>
<dbReference type="SUPFAM" id="SSF48452">
    <property type="entry name" value="TPR-like"/>
    <property type="match status" value="1"/>
</dbReference>
<evidence type="ECO:0000256" key="5">
    <source>
        <dbReference type="ARBA" id="ARBA00022741"/>
    </source>
</evidence>
<sequence length="597" mass="68990">MNFIQAQNSNFKKIDSLHKYVVKSKINDSLGLAKVHYQLGELYRYSNLSDSSYFYYHKAERFYRHSKQQLEYAKTLYGIAVIQTYEKDHTGSEVTSFQAITILESLKQVNEVRKYKAYIYNNLGIVFNQLNQLEESVNYYTKAIDLKRGLKGDFKNSIDNSINNLARVYILKNENDKAIKYYNVILSDKNLRKERPSFYALVLGNYGKALFNSGNYDKLPNLYFEALKIADSVSFNGYNSIIINQQIAEYYSLNGDNELAKFYAYKAKSISEKFNNEDLLSALLLLSKIESKDKALKHLRAYVKLNDSLLKTERTIRNKFERIKFETKEIEKENIQIARERLWLLIISCALILASVLLYLVINQRSKNKELKFVQQQQETNEEIYNLMLSQQDNIEEARVLEKKRISEELHDGVLGRLFGARLSLDSLNMATTTDAINTRSKYIAQLKTIEEDIRKVSHELNTDFVSGSGFIDIIKSLIDTQTLAYQLKYKMNNDGAINWDGISNKNKIHIYRIIQEALHNIYKHAKATEVVFTFKLKKSIICLKIKDNGAGFDINKAKFGIGLKNMNSRIAEINGIIYFNSEKNLGTTVVIEIPIT</sequence>
<dbReference type="Proteomes" id="UP001501496">
    <property type="component" value="Unassembled WGS sequence"/>
</dbReference>
<protein>
    <recommendedName>
        <fullName evidence="2">histidine kinase</fullName>
        <ecNumber evidence="2">2.7.13.3</ecNumber>
    </recommendedName>
</protein>
<evidence type="ECO:0000256" key="9">
    <source>
        <dbReference type="PROSITE-ProRule" id="PRU00339"/>
    </source>
</evidence>
<evidence type="ECO:0000313" key="13">
    <source>
        <dbReference type="Proteomes" id="UP001501496"/>
    </source>
</evidence>
<dbReference type="PANTHER" id="PTHR24421">
    <property type="entry name" value="NITRATE/NITRITE SENSOR PROTEIN NARX-RELATED"/>
    <property type="match status" value="1"/>
</dbReference>
<evidence type="ECO:0000256" key="2">
    <source>
        <dbReference type="ARBA" id="ARBA00012438"/>
    </source>
</evidence>
<dbReference type="Pfam" id="PF07730">
    <property type="entry name" value="HisKA_3"/>
    <property type="match status" value="1"/>
</dbReference>
<evidence type="ECO:0000256" key="6">
    <source>
        <dbReference type="ARBA" id="ARBA00022777"/>
    </source>
</evidence>
<dbReference type="EC" id="2.7.13.3" evidence="2"/>
<keyword evidence="5" id="KW-0547">Nucleotide-binding</keyword>
<keyword evidence="4" id="KW-0808">Transferase</keyword>
<evidence type="ECO:0000256" key="4">
    <source>
        <dbReference type="ARBA" id="ARBA00022679"/>
    </source>
</evidence>
<dbReference type="Pfam" id="PF13424">
    <property type="entry name" value="TPR_12"/>
    <property type="match status" value="1"/>
</dbReference>
<keyword evidence="8" id="KW-0902">Two-component regulatory system</keyword>
<evidence type="ECO:0000256" key="7">
    <source>
        <dbReference type="ARBA" id="ARBA00022840"/>
    </source>
</evidence>
<accession>A0ABP8C2W3</accession>
<dbReference type="SUPFAM" id="SSF55874">
    <property type="entry name" value="ATPase domain of HSP90 chaperone/DNA topoisomerase II/histidine kinase"/>
    <property type="match status" value="1"/>
</dbReference>
<comment type="catalytic activity">
    <reaction evidence="1">
        <text>ATP + protein L-histidine = ADP + protein N-phospho-L-histidine.</text>
        <dbReference type="EC" id="2.7.13.3"/>
    </reaction>
</comment>
<dbReference type="InterPro" id="IPR011990">
    <property type="entry name" value="TPR-like_helical_dom_sf"/>
</dbReference>
<feature type="transmembrane region" description="Helical" evidence="10">
    <location>
        <begin position="342"/>
        <end position="362"/>
    </location>
</feature>
<evidence type="ECO:0000256" key="3">
    <source>
        <dbReference type="ARBA" id="ARBA00022553"/>
    </source>
</evidence>
<dbReference type="InterPro" id="IPR003594">
    <property type="entry name" value="HATPase_dom"/>
</dbReference>
<feature type="repeat" description="TPR" evidence="9">
    <location>
        <begin position="117"/>
        <end position="150"/>
    </location>
</feature>
<evidence type="ECO:0000259" key="11">
    <source>
        <dbReference type="PROSITE" id="PS50109"/>
    </source>
</evidence>
<name>A0ABP8C2W3_9FLAO</name>
<dbReference type="Pfam" id="PF02518">
    <property type="entry name" value="HATPase_c"/>
    <property type="match status" value="1"/>
</dbReference>
<dbReference type="InterPro" id="IPR019734">
    <property type="entry name" value="TPR_rpt"/>
</dbReference>
<dbReference type="InterPro" id="IPR036890">
    <property type="entry name" value="HATPase_C_sf"/>
</dbReference>
<keyword evidence="10" id="KW-1133">Transmembrane helix</keyword>
<evidence type="ECO:0000313" key="12">
    <source>
        <dbReference type="EMBL" id="GAA4232761.1"/>
    </source>
</evidence>
<dbReference type="InterPro" id="IPR050482">
    <property type="entry name" value="Sensor_HK_TwoCompSys"/>
</dbReference>
<reference evidence="13" key="1">
    <citation type="journal article" date="2019" name="Int. J. Syst. Evol. Microbiol.">
        <title>The Global Catalogue of Microorganisms (GCM) 10K type strain sequencing project: providing services to taxonomists for standard genome sequencing and annotation.</title>
        <authorList>
            <consortium name="The Broad Institute Genomics Platform"/>
            <consortium name="The Broad Institute Genome Sequencing Center for Infectious Disease"/>
            <person name="Wu L."/>
            <person name="Ma J."/>
        </authorList>
    </citation>
    <scope>NUCLEOTIDE SEQUENCE [LARGE SCALE GENOMIC DNA]</scope>
    <source>
        <strain evidence="13">JCM 17630</strain>
    </source>
</reference>
<dbReference type="Gene3D" id="3.30.565.10">
    <property type="entry name" value="Histidine kinase-like ATPase, C-terminal domain"/>
    <property type="match status" value="1"/>
</dbReference>
<keyword evidence="13" id="KW-1185">Reference proteome</keyword>
<keyword evidence="7" id="KW-0067">ATP-binding</keyword>
<keyword evidence="3" id="KW-0597">Phosphoprotein</keyword>